<evidence type="ECO:0000313" key="2">
    <source>
        <dbReference type="EMBL" id="VVN73251.1"/>
    </source>
</evidence>
<keyword evidence="1" id="KW-1133">Transmembrane helix</keyword>
<dbReference type="InterPro" id="IPR006750">
    <property type="entry name" value="YdcZ"/>
</dbReference>
<gene>
    <name evidence="2" type="ORF">PS712_00560</name>
</gene>
<feature type="transmembrane region" description="Helical" evidence="1">
    <location>
        <begin position="77"/>
        <end position="96"/>
    </location>
</feature>
<keyword evidence="1" id="KW-0812">Transmembrane</keyword>
<dbReference type="GO" id="GO:0005886">
    <property type="term" value="C:plasma membrane"/>
    <property type="evidence" value="ECO:0007669"/>
    <property type="project" value="TreeGrafter"/>
</dbReference>
<dbReference type="AlphaFoldDB" id="A0A5E7AB09"/>
<proteinExistence type="predicted"/>
<dbReference type="Pfam" id="PF04657">
    <property type="entry name" value="DMT_YdcZ"/>
    <property type="match status" value="1"/>
</dbReference>
<dbReference type="OrthoDB" id="7864805at2"/>
<dbReference type="PANTHER" id="PTHR34821">
    <property type="entry name" value="INNER MEMBRANE PROTEIN YDCZ"/>
    <property type="match status" value="1"/>
</dbReference>
<evidence type="ECO:0000313" key="3">
    <source>
        <dbReference type="Proteomes" id="UP000326018"/>
    </source>
</evidence>
<dbReference type="EMBL" id="CABVIB010000002">
    <property type="protein sequence ID" value="VVN73251.1"/>
    <property type="molecule type" value="Genomic_DNA"/>
</dbReference>
<evidence type="ECO:0008006" key="4">
    <source>
        <dbReference type="Google" id="ProtNLM"/>
    </source>
</evidence>
<evidence type="ECO:0000256" key="1">
    <source>
        <dbReference type="SAM" id="Phobius"/>
    </source>
</evidence>
<feature type="transmembrane region" description="Helical" evidence="1">
    <location>
        <begin position="41"/>
        <end position="65"/>
    </location>
</feature>
<organism evidence="2 3">
    <name type="scientific">Pseudomonas fluorescens</name>
    <dbReference type="NCBI Taxonomy" id="294"/>
    <lineage>
        <taxon>Bacteria</taxon>
        <taxon>Pseudomonadati</taxon>
        <taxon>Pseudomonadota</taxon>
        <taxon>Gammaproteobacteria</taxon>
        <taxon>Pseudomonadales</taxon>
        <taxon>Pseudomonadaceae</taxon>
        <taxon>Pseudomonas</taxon>
    </lineage>
</organism>
<dbReference type="RefSeq" id="WP_150700864.1">
    <property type="nucleotide sequence ID" value="NZ_CABVIB010000002.1"/>
</dbReference>
<sequence length="168" mass="16861">MFSKALALALIPVGTALLAGAVLPFQAASNAAVGRALGHPLWGALTSLLVSAVVVLVALLVLRVSAPDIGKALQGSWWLWIGGILGALYVGSATAITPLLGASGFLMLVVAGQIVASVLVDHFGLMGLAVKPITFTRLAGVVLIFGGVLLVQGIGTPSVENGATQTSE</sequence>
<feature type="transmembrane region" description="Helical" evidence="1">
    <location>
        <begin position="135"/>
        <end position="155"/>
    </location>
</feature>
<accession>A0A5E7AB09</accession>
<name>A0A5E7AB09_PSEFL</name>
<reference evidence="2 3" key="1">
    <citation type="submission" date="2019-09" db="EMBL/GenBank/DDBJ databases">
        <authorList>
            <person name="Chandra G."/>
            <person name="Truman W A."/>
        </authorList>
    </citation>
    <scope>NUCLEOTIDE SEQUENCE [LARGE SCALE GENOMIC DNA]</scope>
    <source>
        <strain evidence="2">PS712</strain>
    </source>
</reference>
<dbReference type="PANTHER" id="PTHR34821:SF2">
    <property type="entry name" value="INNER MEMBRANE PROTEIN YDCZ"/>
    <property type="match status" value="1"/>
</dbReference>
<protein>
    <recommendedName>
        <fullName evidence="4">DMT family transporter</fullName>
    </recommendedName>
</protein>
<feature type="transmembrane region" description="Helical" evidence="1">
    <location>
        <begin position="102"/>
        <end position="123"/>
    </location>
</feature>
<dbReference type="Proteomes" id="UP000326018">
    <property type="component" value="Unassembled WGS sequence"/>
</dbReference>
<keyword evidence="1" id="KW-0472">Membrane</keyword>